<dbReference type="RefSeq" id="WP_118355182.1">
    <property type="nucleotide sequence ID" value="NZ_CAUBWD010000073.1"/>
</dbReference>
<gene>
    <name evidence="3" type="ORF">DW060_06110</name>
</gene>
<feature type="domain" description="DUF2520" evidence="2">
    <location>
        <begin position="126"/>
        <end position="250"/>
    </location>
</feature>
<keyword evidence="4" id="KW-1185">Reference proteome</keyword>
<evidence type="ECO:0000313" key="3">
    <source>
        <dbReference type="EMBL" id="RHK50917.1"/>
    </source>
</evidence>
<dbReference type="InterPro" id="IPR036291">
    <property type="entry name" value="NAD(P)-bd_dom_sf"/>
</dbReference>
<dbReference type="Pfam" id="PF03807">
    <property type="entry name" value="F420_oxidored"/>
    <property type="match status" value="1"/>
</dbReference>
<dbReference type="InterPro" id="IPR037108">
    <property type="entry name" value="TM1727-like_C_sf"/>
</dbReference>
<dbReference type="PANTHER" id="PTHR40459">
    <property type="entry name" value="CONSERVED HYPOTHETICAL ALANINE AND LEUCINE RICH PROTEIN"/>
    <property type="match status" value="1"/>
</dbReference>
<dbReference type="Gene3D" id="1.10.1040.20">
    <property type="entry name" value="ProC-like, C-terminal domain"/>
    <property type="match status" value="1"/>
</dbReference>
<dbReference type="Gene3D" id="3.40.50.720">
    <property type="entry name" value="NAD(P)-binding Rossmann-like Domain"/>
    <property type="match status" value="1"/>
</dbReference>
<dbReference type="Pfam" id="PF10728">
    <property type="entry name" value="DUF2520"/>
    <property type="match status" value="1"/>
</dbReference>
<accession>A0A3R6G4K7</accession>
<evidence type="ECO:0000313" key="4">
    <source>
        <dbReference type="Proteomes" id="UP000286598"/>
    </source>
</evidence>
<sequence length="256" mass="28179">MKIVMIGAGNVATNIAKTLANIGETPVQIWSRTLASAETLANAVGTCATSDWNSVVKDADVYIVAVKDDAMLNVIDLLCAHCKHGVFVHTAGTMSMSMFTGKAEHYGVLYPMQTFSKQKEVDFRTVPCFVEASDKHTLDIIMELARLLSDNVRELAESERKWLHIAAVFSCNFANVCNAMAAQILERHGLSFDVMLPLLDETVAKLHRLHPREAQTGPASRGDVGVVSKHLAMLEDNKELSEVYSVLSNYILKNRE</sequence>
<dbReference type="InterPro" id="IPR028939">
    <property type="entry name" value="P5C_Rdtase_cat_N"/>
</dbReference>
<dbReference type="PANTHER" id="PTHR40459:SF1">
    <property type="entry name" value="CONSERVED HYPOTHETICAL ALANINE AND LEUCINE RICH PROTEIN"/>
    <property type="match status" value="1"/>
</dbReference>
<dbReference type="EMBL" id="QRNO01000024">
    <property type="protein sequence ID" value="RHK50917.1"/>
    <property type="molecule type" value="Genomic_DNA"/>
</dbReference>
<organism evidence="3 4">
    <name type="scientific">Leyella stercorea</name>
    <dbReference type="NCBI Taxonomy" id="363265"/>
    <lineage>
        <taxon>Bacteria</taxon>
        <taxon>Pseudomonadati</taxon>
        <taxon>Bacteroidota</taxon>
        <taxon>Bacteroidia</taxon>
        <taxon>Bacteroidales</taxon>
        <taxon>Prevotellaceae</taxon>
        <taxon>Leyella</taxon>
    </lineage>
</organism>
<comment type="caution">
    <text evidence="3">The sequence shown here is derived from an EMBL/GenBank/DDBJ whole genome shotgun (WGS) entry which is preliminary data.</text>
</comment>
<dbReference type="InterPro" id="IPR018931">
    <property type="entry name" value="DUF2520"/>
</dbReference>
<proteinExistence type="predicted"/>
<dbReference type="AlphaFoldDB" id="A0A3R6G4K7"/>
<dbReference type="OrthoDB" id="9810755at2"/>
<reference evidence="3 4" key="1">
    <citation type="submission" date="2018-08" db="EMBL/GenBank/DDBJ databases">
        <title>A genome reference for cultivated species of the human gut microbiota.</title>
        <authorList>
            <person name="Zou Y."/>
            <person name="Xue W."/>
            <person name="Luo G."/>
        </authorList>
    </citation>
    <scope>NUCLEOTIDE SEQUENCE [LARGE SCALE GENOMIC DNA]</scope>
    <source>
        <strain evidence="3 4">AF42-9</strain>
    </source>
</reference>
<dbReference type="Proteomes" id="UP000286598">
    <property type="component" value="Unassembled WGS sequence"/>
</dbReference>
<feature type="domain" description="Pyrroline-5-carboxylate reductase catalytic N-terminal" evidence="1">
    <location>
        <begin position="2"/>
        <end position="81"/>
    </location>
</feature>
<dbReference type="SUPFAM" id="SSF48179">
    <property type="entry name" value="6-phosphogluconate dehydrogenase C-terminal domain-like"/>
    <property type="match status" value="1"/>
</dbReference>
<name>A0A3R6G4K7_9BACT</name>
<dbReference type="InterPro" id="IPR008927">
    <property type="entry name" value="6-PGluconate_DH-like_C_sf"/>
</dbReference>
<evidence type="ECO:0000259" key="2">
    <source>
        <dbReference type="Pfam" id="PF10728"/>
    </source>
</evidence>
<evidence type="ECO:0000259" key="1">
    <source>
        <dbReference type="Pfam" id="PF03807"/>
    </source>
</evidence>
<protein>
    <submittedName>
        <fullName evidence="3">DUF2520 domain-containing protein</fullName>
    </submittedName>
</protein>
<dbReference type="SUPFAM" id="SSF51735">
    <property type="entry name" value="NAD(P)-binding Rossmann-fold domains"/>
    <property type="match status" value="1"/>
</dbReference>